<protein>
    <submittedName>
        <fullName evidence="2">Uncharacterized protein</fullName>
    </submittedName>
</protein>
<evidence type="ECO:0000313" key="2">
    <source>
        <dbReference type="EMBL" id="CAB4150202.1"/>
    </source>
</evidence>
<dbReference type="Pfam" id="PF23899">
    <property type="entry name" value="SU10_portal"/>
    <property type="match status" value="1"/>
</dbReference>
<dbReference type="EMBL" id="LR796538">
    <property type="protein sequence ID" value="CAB4150202.1"/>
    <property type="molecule type" value="Genomic_DNA"/>
</dbReference>
<dbReference type="InterPro" id="IPR056909">
    <property type="entry name" value="SU10_portal"/>
</dbReference>
<proteinExistence type="predicted"/>
<reference evidence="2" key="1">
    <citation type="submission" date="2020-04" db="EMBL/GenBank/DDBJ databases">
        <authorList>
            <person name="Chiriac C."/>
            <person name="Salcher M."/>
            <person name="Ghai R."/>
            <person name="Kavagutti S V."/>
        </authorList>
    </citation>
    <scope>NUCLEOTIDE SEQUENCE</scope>
</reference>
<name>A0A6J5MV48_9CAUD</name>
<accession>A0A6J5MV48</accession>
<organism evidence="2">
    <name type="scientific">uncultured Caudovirales phage</name>
    <dbReference type="NCBI Taxonomy" id="2100421"/>
    <lineage>
        <taxon>Viruses</taxon>
        <taxon>Duplodnaviria</taxon>
        <taxon>Heunggongvirae</taxon>
        <taxon>Uroviricota</taxon>
        <taxon>Caudoviricetes</taxon>
        <taxon>Peduoviridae</taxon>
        <taxon>Maltschvirus</taxon>
        <taxon>Maltschvirus maltsch</taxon>
    </lineage>
</organism>
<evidence type="ECO:0000313" key="1">
    <source>
        <dbReference type="EMBL" id="CAB4136015.1"/>
    </source>
</evidence>
<dbReference type="EMBL" id="LR796311">
    <property type="protein sequence ID" value="CAB4136015.1"/>
    <property type="molecule type" value="Genomic_DNA"/>
</dbReference>
<gene>
    <name evidence="1" type="ORF">UFOVP294_4</name>
    <name evidence="2" type="ORF">UFOVP566_6</name>
</gene>
<sequence length="719" mass="80782">MLDKQNLIVESLESPTGNRGITEQTVHEVYVKMVDYLRLTQSKNTFNRFSDYHYLNIPVSNSTEPVRGIDYIHPVVTPGIDYATAIITKCLMPNGKVNFEFERFAESDSDQARQATEMVKYFINSKNDSYQIIRDWAQDALLHKNGIVMISPVREPITQYKEVEGTKDQLRTFETLAGEKGLTAKRQGMRKIDVNLEGVMQEQMQPDEQEPTADEISESISNNTIYRAKYKLTGYSTNIRIKHVAQHYFVCNPTISTIADQDFVGFYDPMTIHECKAQFPFVDLELLADHAAYGPAGAYQAGALENDLALHARDSTPVPGQGVIASQGADRYSRVIMLTTAWIRKDIDGDGEEEIVEACFSGSYILYVKEVEFIPLANMCPKPIVGNFFGYSLGERLVPLQEYATAIRRAEMAFAMQASTPRIGVNPEFLDAEEIQRGVSAMFILDRKFDPNKHIFEFQPMQGNLAYVESSMQRFEGDKMAMIGMTSPNDVLNPEVMKDGNSGYKLQLAMGPNQLIQDEMVKNCAIGLRDVIYITWKTLVQYADDYNIQQLANTCLAGQPFLDAKSVDNFEFIDRKLINIDLALGFMSDENRLTRQQMIIQAQQAFAQAVAQLDPSVPELFIKVRRPFEDTLRVLGVKDVDAYLPTIEEAGRMAQAKAQQPPSAEQQEIKSKADLNNAKIKETDAKAGLLVAQTEDIGTDNMFEMMAAKAGKLKAVQID</sequence>